<keyword evidence="2 8" id="KW-0963">Cytoplasm</keyword>
<reference evidence="10 11" key="1">
    <citation type="submission" date="2021-01" db="EMBL/GenBank/DDBJ databases">
        <title>Evidence that Capnocytophaga endodontalis is a later homotypic synonym for Capnocytophaga genospecies AHN8471, and request for opinion on proposed recognition of strain AHN8471 as type strain of the species.</title>
        <authorList>
            <person name="Nicholson A.C."/>
            <person name="Hopper C.L."/>
            <person name="Gulvik C.A."/>
            <person name="Mcquiston J.R."/>
            <person name="Lau E.F."/>
        </authorList>
    </citation>
    <scope>NUCLEOTIDE SEQUENCE [LARGE SCALE GENOMIC DNA]</scope>
    <source>
        <strain evidence="10 11">AHN9576</strain>
    </source>
</reference>
<sequence>MNTLNQLKNKKILLAISGGIDSVVLTHLLHSHGTELLLAHCNFQLRGEESNGDEAFVRDFAKTLGIPLEVKRFDTHQYAIAHQLNTQLAARELRYEWFYELLETHHCDALATAHHANDNLETFLINLSRGSGLDGLLGIPQQTDKIVRPLLQWSRQQIYDYAEAHRLQWREDSSNSSNKYVRNVIRHEVIPQMAAVHPNYLENFNQTQEYLHQSARFIDFYIEEWKKSCFNPEGGLSVPIAIDTEKLQSAPEIDLVLHKLFYPYGFGNVKDLKNLLFNAEAGKQLLSATHSLVKDSKGAWLKELTAESLPPTLTYEELTPPFHITKGDPNIAFMDADKLTAPLTLRQKQAGDFFYPIGLGVKKKLSKFFIDEKYSQVARENQWLLCSGEDIVWVIAKRLDERFKITENTQRILKVVVS</sequence>
<dbReference type="Pfam" id="PF01171">
    <property type="entry name" value="ATP_bind_3"/>
    <property type="match status" value="1"/>
</dbReference>
<dbReference type="HAMAP" id="MF_01161">
    <property type="entry name" value="tRNA_Ile_lys_synt"/>
    <property type="match status" value="1"/>
</dbReference>
<evidence type="ECO:0000256" key="5">
    <source>
        <dbReference type="ARBA" id="ARBA00022741"/>
    </source>
</evidence>
<dbReference type="EMBL" id="JAEUAH010000005">
    <property type="protein sequence ID" value="MBM0650146.1"/>
    <property type="molecule type" value="Genomic_DNA"/>
</dbReference>
<dbReference type="EC" id="6.3.4.19" evidence="8"/>
<comment type="catalytic activity">
    <reaction evidence="7 8">
        <text>cytidine(34) in tRNA(Ile2) + L-lysine + ATP = lysidine(34) in tRNA(Ile2) + AMP + diphosphate + H(+)</text>
        <dbReference type="Rhea" id="RHEA:43744"/>
        <dbReference type="Rhea" id="RHEA-COMP:10625"/>
        <dbReference type="Rhea" id="RHEA-COMP:10670"/>
        <dbReference type="ChEBI" id="CHEBI:15378"/>
        <dbReference type="ChEBI" id="CHEBI:30616"/>
        <dbReference type="ChEBI" id="CHEBI:32551"/>
        <dbReference type="ChEBI" id="CHEBI:33019"/>
        <dbReference type="ChEBI" id="CHEBI:82748"/>
        <dbReference type="ChEBI" id="CHEBI:83665"/>
        <dbReference type="ChEBI" id="CHEBI:456215"/>
        <dbReference type="EC" id="6.3.4.19"/>
    </reaction>
</comment>
<evidence type="ECO:0000256" key="1">
    <source>
        <dbReference type="ARBA" id="ARBA00004496"/>
    </source>
</evidence>
<evidence type="ECO:0000256" key="6">
    <source>
        <dbReference type="ARBA" id="ARBA00022840"/>
    </source>
</evidence>
<evidence type="ECO:0000259" key="9">
    <source>
        <dbReference type="SMART" id="SM00977"/>
    </source>
</evidence>
<dbReference type="PANTHER" id="PTHR43033:SF1">
    <property type="entry name" value="TRNA(ILE)-LYSIDINE SYNTHASE-RELATED"/>
    <property type="match status" value="1"/>
</dbReference>
<dbReference type="InterPro" id="IPR012094">
    <property type="entry name" value="tRNA_Ile_lys_synt"/>
</dbReference>
<evidence type="ECO:0000313" key="10">
    <source>
        <dbReference type="EMBL" id="MBM0650146.1"/>
    </source>
</evidence>
<comment type="subcellular location">
    <subcellularLocation>
        <location evidence="1 8">Cytoplasm</location>
    </subcellularLocation>
</comment>
<dbReference type="NCBIfam" id="TIGR02433">
    <property type="entry name" value="lysidine_TilS_C"/>
    <property type="match status" value="1"/>
</dbReference>
<dbReference type="Proteomes" id="UP000603506">
    <property type="component" value="Unassembled WGS sequence"/>
</dbReference>
<name>A0ABS1YVC1_9FLAO</name>
<dbReference type="InterPro" id="IPR011063">
    <property type="entry name" value="TilS/TtcA_N"/>
</dbReference>
<gene>
    <name evidence="8 10" type="primary">tilS</name>
    <name evidence="10" type="ORF">JNB19_05150</name>
</gene>
<evidence type="ECO:0000256" key="3">
    <source>
        <dbReference type="ARBA" id="ARBA00022598"/>
    </source>
</evidence>
<evidence type="ECO:0000256" key="2">
    <source>
        <dbReference type="ARBA" id="ARBA00022490"/>
    </source>
</evidence>
<keyword evidence="11" id="KW-1185">Reference proteome</keyword>
<dbReference type="RefSeq" id="WP_203094051.1">
    <property type="nucleotide sequence ID" value="NZ_JAESPH010000017.1"/>
</dbReference>
<comment type="domain">
    <text evidence="8">The N-terminal region contains the highly conserved SGGXDS motif, predicted to be a P-loop motif involved in ATP binding.</text>
</comment>
<evidence type="ECO:0000256" key="4">
    <source>
        <dbReference type="ARBA" id="ARBA00022694"/>
    </source>
</evidence>
<dbReference type="GO" id="GO:0032267">
    <property type="term" value="F:tRNA(Ile)-lysidine synthase activity"/>
    <property type="evidence" value="ECO:0007669"/>
    <property type="project" value="UniProtKB-EC"/>
</dbReference>
<dbReference type="Gene3D" id="3.40.50.620">
    <property type="entry name" value="HUPs"/>
    <property type="match status" value="1"/>
</dbReference>
<comment type="function">
    <text evidence="8">Ligates lysine onto the cytidine present at position 34 of the AUA codon-specific tRNA(Ile) that contains the anticodon CAU, in an ATP-dependent manner. Cytidine is converted to lysidine, thus changing the amino acid specificity of the tRNA from methionine to isoleucine.</text>
</comment>
<keyword evidence="5 8" id="KW-0547">Nucleotide-binding</keyword>
<organism evidence="10 11">
    <name type="scientific">Capnocytophaga genosp. AHN8471</name>
    <dbReference type="NCBI Taxonomy" id="327574"/>
    <lineage>
        <taxon>Bacteria</taxon>
        <taxon>Pseudomonadati</taxon>
        <taxon>Bacteroidota</taxon>
        <taxon>Flavobacteriia</taxon>
        <taxon>Flavobacteriales</taxon>
        <taxon>Flavobacteriaceae</taxon>
        <taxon>Capnocytophaga</taxon>
    </lineage>
</organism>
<dbReference type="SMART" id="SM00977">
    <property type="entry name" value="TilS_C"/>
    <property type="match status" value="1"/>
</dbReference>
<evidence type="ECO:0000256" key="8">
    <source>
        <dbReference type="HAMAP-Rule" id="MF_01161"/>
    </source>
</evidence>
<proteinExistence type="inferred from homology"/>
<protein>
    <recommendedName>
        <fullName evidence="8">tRNA(Ile)-lysidine synthase</fullName>
        <ecNumber evidence="8">6.3.4.19</ecNumber>
    </recommendedName>
    <alternativeName>
        <fullName evidence="8">tRNA(Ile)-2-lysyl-cytidine synthase</fullName>
    </alternativeName>
    <alternativeName>
        <fullName evidence="8">tRNA(Ile)-lysidine synthetase</fullName>
    </alternativeName>
</protein>
<dbReference type="InterPro" id="IPR012796">
    <property type="entry name" value="Lysidine-tRNA-synth_C"/>
</dbReference>
<dbReference type="SUPFAM" id="SSF52402">
    <property type="entry name" value="Adenine nucleotide alpha hydrolases-like"/>
    <property type="match status" value="1"/>
</dbReference>
<feature type="domain" description="Lysidine-tRNA(Ile) synthetase C-terminal" evidence="9">
    <location>
        <begin position="343"/>
        <end position="415"/>
    </location>
</feature>
<dbReference type="InterPro" id="IPR014729">
    <property type="entry name" value="Rossmann-like_a/b/a_fold"/>
</dbReference>
<dbReference type="InterPro" id="IPR012795">
    <property type="entry name" value="tRNA_Ile_lys_synt_N"/>
</dbReference>
<comment type="similarity">
    <text evidence="8">Belongs to the tRNA(Ile)-lysidine synthase family.</text>
</comment>
<dbReference type="PANTHER" id="PTHR43033">
    <property type="entry name" value="TRNA(ILE)-LYSIDINE SYNTHASE-RELATED"/>
    <property type="match status" value="1"/>
</dbReference>
<dbReference type="CDD" id="cd01992">
    <property type="entry name" value="TilS_N"/>
    <property type="match status" value="1"/>
</dbReference>
<keyword evidence="4 8" id="KW-0819">tRNA processing</keyword>
<evidence type="ECO:0000313" key="11">
    <source>
        <dbReference type="Proteomes" id="UP000603506"/>
    </source>
</evidence>
<dbReference type="NCBIfam" id="TIGR02432">
    <property type="entry name" value="lysidine_TilS_N"/>
    <property type="match status" value="1"/>
</dbReference>
<keyword evidence="3 8" id="KW-0436">Ligase</keyword>
<comment type="caution">
    <text evidence="10">The sequence shown here is derived from an EMBL/GenBank/DDBJ whole genome shotgun (WGS) entry which is preliminary data.</text>
</comment>
<accession>A0ABS1YVC1</accession>
<evidence type="ECO:0000256" key="7">
    <source>
        <dbReference type="ARBA" id="ARBA00048539"/>
    </source>
</evidence>
<dbReference type="Pfam" id="PF11734">
    <property type="entry name" value="TilS_C"/>
    <property type="match status" value="1"/>
</dbReference>
<feature type="binding site" evidence="8">
    <location>
        <begin position="17"/>
        <end position="22"/>
    </location>
    <ligand>
        <name>ATP</name>
        <dbReference type="ChEBI" id="CHEBI:30616"/>
    </ligand>
</feature>
<keyword evidence="6 8" id="KW-0067">ATP-binding</keyword>
<dbReference type="SUPFAM" id="SSF56037">
    <property type="entry name" value="PheT/TilS domain"/>
    <property type="match status" value="1"/>
</dbReference>